<dbReference type="Proteomes" id="UP000751190">
    <property type="component" value="Unassembled WGS sequence"/>
</dbReference>
<evidence type="ECO:0000313" key="2">
    <source>
        <dbReference type="Proteomes" id="UP000751190"/>
    </source>
</evidence>
<evidence type="ECO:0008006" key="3">
    <source>
        <dbReference type="Google" id="ProtNLM"/>
    </source>
</evidence>
<organism evidence="1 2">
    <name type="scientific">Diacronema lutheri</name>
    <name type="common">Unicellular marine alga</name>
    <name type="synonym">Monochrysis lutheri</name>
    <dbReference type="NCBI Taxonomy" id="2081491"/>
    <lineage>
        <taxon>Eukaryota</taxon>
        <taxon>Haptista</taxon>
        <taxon>Haptophyta</taxon>
        <taxon>Pavlovophyceae</taxon>
        <taxon>Pavlovales</taxon>
        <taxon>Pavlovaceae</taxon>
        <taxon>Diacronema</taxon>
    </lineage>
</organism>
<dbReference type="InterPro" id="IPR036228">
    <property type="entry name" value="ATP_synth_F0_dsu_sf_mt"/>
</dbReference>
<dbReference type="Gene3D" id="6.10.280.70">
    <property type="match status" value="1"/>
</dbReference>
<protein>
    <recommendedName>
        <fullName evidence="3">ATP synthase subunit d, mitochondrial</fullName>
    </recommendedName>
</protein>
<comment type="caution">
    <text evidence="1">The sequence shown here is derived from an EMBL/GenBank/DDBJ whole genome shotgun (WGS) entry which is preliminary data.</text>
</comment>
<name>A0A8J5Y2A5_DIALT</name>
<dbReference type="GO" id="GO:0015986">
    <property type="term" value="P:proton motive force-driven ATP synthesis"/>
    <property type="evidence" value="ECO:0007669"/>
    <property type="project" value="InterPro"/>
</dbReference>
<gene>
    <name evidence="1" type="ORF">KFE25_008501</name>
</gene>
<proteinExistence type="predicted"/>
<dbReference type="GO" id="GO:0045259">
    <property type="term" value="C:proton-transporting ATP synthase complex"/>
    <property type="evidence" value="ECO:0007669"/>
    <property type="project" value="InterPro"/>
</dbReference>
<dbReference type="GO" id="GO:0015078">
    <property type="term" value="F:proton transmembrane transporter activity"/>
    <property type="evidence" value="ECO:0007669"/>
    <property type="project" value="InterPro"/>
</dbReference>
<keyword evidence="2" id="KW-1185">Reference proteome</keyword>
<reference evidence="1" key="1">
    <citation type="submission" date="2021-05" db="EMBL/GenBank/DDBJ databases">
        <title>The genome of the haptophyte Pavlova lutheri (Diacronema luteri, Pavlovales) - a model for lipid biosynthesis in eukaryotic algae.</title>
        <authorList>
            <person name="Hulatt C.J."/>
            <person name="Posewitz M.C."/>
        </authorList>
    </citation>
    <scope>NUCLEOTIDE SEQUENCE</scope>
    <source>
        <strain evidence="1">NIVA-4/92</strain>
    </source>
</reference>
<dbReference type="AlphaFoldDB" id="A0A8J5Y2A5"/>
<evidence type="ECO:0000313" key="1">
    <source>
        <dbReference type="EMBL" id="KAG8470080.1"/>
    </source>
</evidence>
<accession>A0A8J5Y2A5</accession>
<dbReference type="EMBL" id="JAGTXO010000001">
    <property type="protein sequence ID" value="KAG8470080.1"/>
    <property type="molecule type" value="Genomic_DNA"/>
</dbReference>
<sequence length="227" mass="25352">MLARSILARRLPARSAGRFRALSAAVELKGIGQASDLQDVVVDGITVIKMDPTAASVGSHKNLPSLPPKMHISWDYLMADLDDDAKKEVLQVKTIIERQQREIDLKRAELVGQGSIDWSSWEAQLTSPNAKVLLDGFKAEMEGWTFDPTEVNKVIDQYRADFKEMELLVATEKTKLEGEIVMLKQQEAAIEERMANVKSITIAELMEADPEMAVEVEEEIRSDNWGA</sequence>